<dbReference type="PROSITE" id="PS51257">
    <property type="entry name" value="PROKAR_LIPOPROTEIN"/>
    <property type="match status" value="1"/>
</dbReference>
<dbReference type="EMBL" id="DVHE01000003">
    <property type="protein sequence ID" value="HIR49738.1"/>
    <property type="molecule type" value="Genomic_DNA"/>
</dbReference>
<dbReference type="SUPFAM" id="SSF69318">
    <property type="entry name" value="Integrin alpha N-terminal domain"/>
    <property type="match status" value="1"/>
</dbReference>
<reference evidence="1" key="1">
    <citation type="submission" date="2020-10" db="EMBL/GenBank/DDBJ databases">
        <authorList>
            <person name="Gilroy R."/>
        </authorList>
    </citation>
    <scope>NUCLEOTIDE SEQUENCE</scope>
    <source>
        <strain evidence="1">ChiBcec15-4380</strain>
    </source>
</reference>
<evidence type="ECO:0008006" key="3">
    <source>
        <dbReference type="Google" id="ProtNLM"/>
    </source>
</evidence>
<comment type="caution">
    <text evidence="1">The sequence shown here is derived from an EMBL/GenBank/DDBJ whole genome shotgun (WGS) entry which is preliminary data.</text>
</comment>
<evidence type="ECO:0000313" key="1">
    <source>
        <dbReference type="EMBL" id="HIR49738.1"/>
    </source>
</evidence>
<dbReference type="AlphaFoldDB" id="A0A9D1DFI3"/>
<protein>
    <recommendedName>
        <fullName evidence="3">VCBS repeat-containing protein</fullName>
    </recommendedName>
</protein>
<name>A0A9D1DFI3_9FIRM</name>
<organism evidence="1 2">
    <name type="scientific">Candidatus Avoscillospira avicola</name>
    <dbReference type="NCBI Taxonomy" id="2840706"/>
    <lineage>
        <taxon>Bacteria</taxon>
        <taxon>Bacillati</taxon>
        <taxon>Bacillota</taxon>
        <taxon>Clostridia</taxon>
        <taxon>Eubacteriales</taxon>
        <taxon>Oscillospiraceae</taxon>
        <taxon>Oscillospiraceae incertae sedis</taxon>
        <taxon>Candidatus Avoscillospira</taxon>
    </lineage>
</organism>
<accession>A0A9D1DFI3</accession>
<evidence type="ECO:0000313" key="2">
    <source>
        <dbReference type="Proteomes" id="UP000824239"/>
    </source>
</evidence>
<dbReference type="Proteomes" id="UP000824239">
    <property type="component" value="Unassembled WGS sequence"/>
</dbReference>
<sequence length="445" mass="48479">MGRWKYGAVLFGCLLLCGLLSGCFVQSADSLYALPRQSDTYYDLQNAIDAALPVDAAYAGPLTGPNQQAVQLADLDGDGEDEALAFTRTSGEQPLKIYIFDAIDGSFSMTTVIEGDGAAFDAVEYVQVDDTPGLEIILGRQLSDQIVQSLSVYAYEDGGAMELMHSSYSEYKVVDLNLDDRQDVLILRQEADTGNSVAEYYSFHDGMMELLQTAQLSKGAGSIERITTGYITKDIPGVFVTSTYGEDSLVTDVLAFLGQTFSNLTLSGESGISTQLVRSLQIYATDIDEDGLVELPTLVALPSATAGEETYWLVEWYGLQTSGTRVKKLTTFYNPTSGWFLTIPEQWVNQLTVSRSSPSTGTVCYTFSRWSGRNATPEEILSIYIITGDDRLDQAQSQGRFLLAEKGEVAYAASLGKSSLAGDLTQETLQAMFHLIQTDWNSGET</sequence>
<dbReference type="InterPro" id="IPR028994">
    <property type="entry name" value="Integrin_alpha_N"/>
</dbReference>
<gene>
    <name evidence="1" type="ORF">IAA53_00390</name>
</gene>
<proteinExistence type="predicted"/>
<reference evidence="1" key="2">
    <citation type="journal article" date="2021" name="PeerJ">
        <title>Extensive microbial diversity within the chicken gut microbiome revealed by metagenomics and culture.</title>
        <authorList>
            <person name="Gilroy R."/>
            <person name="Ravi A."/>
            <person name="Getino M."/>
            <person name="Pursley I."/>
            <person name="Horton D.L."/>
            <person name="Alikhan N.F."/>
            <person name="Baker D."/>
            <person name="Gharbi K."/>
            <person name="Hall N."/>
            <person name="Watson M."/>
            <person name="Adriaenssens E.M."/>
            <person name="Foster-Nyarko E."/>
            <person name="Jarju S."/>
            <person name="Secka A."/>
            <person name="Antonio M."/>
            <person name="Oren A."/>
            <person name="Chaudhuri R.R."/>
            <person name="La Ragione R."/>
            <person name="Hildebrand F."/>
            <person name="Pallen M.J."/>
        </authorList>
    </citation>
    <scope>NUCLEOTIDE SEQUENCE</scope>
    <source>
        <strain evidence="1">ChiBcec15-4380</strain>
    </source>
</reference>